<dbReference type="CDD" id="cd14820">
    <property type="entry name" value="TRAX"/>
    <property type="match status" value="1"/>
</dbReference>
<proteinExistence type="predicted"/>
<evidence type="ECO:0000313" key="2">
    <source>
        <dbReference type="Proteomes" id="UP000223071"/>
    </source>
</evidence>
<evidence type="ECO:0000313" key="1">
    <source>
        <dbReference type="EMBL" id="PFG73017.1"/>
    </source>
</evidence>
<dbReference type="InterPro" id="IPR002848">
    <property type="entry name" value="Translin_fam"/>
</dbReference>
<dbReference type="InterPro" id="IPR036081">
    <property type="entry name" value="Translin_sf"/>
</dbReference>
<keyword evidence="2" id="KW-1185">Reference proteome</keyword>
<reference evidence="1 2" key="1">
    <citation type="submission" date="2017-09" db="EMBL/GenBank/DDBJ databases">
        <title>Sequencing the genomes of two abundant thermophiles in Great Basin hot springs: Thermocrinis jamiesonii and novel Chloroflexi Thermoflexus hugenholtzii.</title>
        <authorList>
            <person name="Hedlund B."/>
        </authorList>
    </citation>
    <scope>NUCLEOTIDE SEQUENCE [LARGE SCALE GENOMIC DNA]</scope>
    <source>
        <strain evidence="1 2">G233</strain>
    </source>
</reference>
<dbReference type="AlphaFoldDB" id="A0A2A9HAM8"/>
<protein>
    <submittedName>
        <fullName evidence="1">Translin</fullName>
    </submittedName>
</protein>
<dbReference type="SUPFAM" id="SSF74784">
    <property type="entry name" value="Translin"/>
    <property type="match status" value="1"/>
</dbReference>
<name>A0A2A9HAM8_TEPT2</name>
<dbReference type="PANTHER" id="PTHR10741">
    <property type="entry name" value="TRANSLIN AND TRANSLIN ASSOCIATED PROTEIN X"/>
    <property type="match status" value="1"/>
</dbReference>
<organism evidence="1 2">
    <name type="scientific">Tepidiforma thermophila (strain KCTC 52669 / CGMCC 1.13589 / G233)</name>
    <dbReference type="NCBI Taxonomy" id="2761530"/>
    <lineage>
        <taxon>Bacteria</taxon>
        <taxon>Bacillati</taxon>
        <taxon>Chloroflexota</taxon>
        <taxon>Tepidiformia</taxon>
        <taxon>Tepidiformales</taxon>
        <taxon>Tepidiformaceae</taxon>
        <taxon>Tepidiforma</taxon>
    </lineage>
</organism>
<dbReference type="GO" id="GO:0043565">
    <property type="term" value="F:sequence-specific DNA binding"/>
    <property type="evidence" value="ECO:0007669"/>
    <property type="project" value="InterPro"/>
</dbReference>
<sequence>MSTGPLERVVPEILERFAAKNAAREQALAAARVIIRTSANAIRAVHRGEFDAARRLIAEARATHEAAVRALEGHADVYHAGFLHDAQKEYVEAVTTLELCAGGAIPGPAELSVEDPAYLNGIGEAVGELRRVILDRLRSGSFDGCEALLAAMDDIYNVLVTIDYPDAMTGGLRRTTDQVRGILEKTRGDLTLAIVTRRPAV</sequence>
<accession>A0A2A9HAM8</accession>
<gene>
    <name evidence="1" type="ORF">A9A59_0210</name>
</gene>
<dbReference type="Proteomes" id="UP000223071">
    <property type="component" value="Unassembled WGS sequence"/>
</dbReference>
<dbReference type="Gene3D" id="1.20.58.2140">
    <property type="match status" value="1"/>
</dbReference>
<dbReference type="RefSeq" id="WP_098502506.1">
    <property type="nucleotide sequence ID" value="NZ_PDJQ01000001.1"/>
</dbReference>
<comment type="caution">
    <text evidence="1">The sequence shown here is derived from an EMBL/GenBank/DDBJ whole genome shotgun (WGS) entry which is preliminary data.</text>
</comment>
<dbReference type="EMBL" id="PDJQ01000001">
    <property type="protein sequence ID" value="PFG73017.1"/>
    <property type="molecule type" value="Genomic_DNA"/>
</dbReference>